<dbReference type="GO" id="GO:0045165">
    <property type="term" value="P:cell fate commitment"/>
    <property type="evidence" value="ECO:0007669"/>
    <property type="project" value="TreeGrafter"/>
</dbReference>
<evidence type="ECO:0000256" key="2">
    <source>
        <dbReference type="ARBA" id="ARBA00022723"/>
    </source>
</evidence>
<proteinExistence type="predicted"/>
<dbReference type="GO" id="GO:0008270">
    <property type="term" value="F:zinc ion binding"/>
    <property type="evidence" value="ECO:0007669"/>
    <property type="project" value="UniProtKB-KW"/>
</dbReference>
<dbReference type="PRINTS" id="PR00619">
    <property type="entry name" value="GATAZNFINGER"/>
</dbReference>
<organism evidence="14 15">
    <name type="scientific">Oedothorax gibbosus</name>
    <dbReference type="NCBI Taxonomy" id="931172"/>
    <lineage>
        <taxon>Eukaryota</taxon>
        <taxon>Metazoa</taxon>
        <taxon>Ecdysozoa</taxon>
        <taxon>Arthropoda</taxon>
        <taxon>Chelicerata</taxon>
        <taxon>Arachnida</taxon>
        <taxon>Araneae</taxon>
        <taxon>Araneomorphae</taxon>
        <taxon>Entelegynae</taxon>
        <taxon>Araneoidea</taxon>
        <taxon>Linyphiidae</taxon>
        <taxon>Erigoninae</taxon>
        <taxon>Oedothorax</taxon>
    </lineage>
</organism>
<keyword evidence="6" id="KW-0805">Transcription regulation</keyword>
<feature type="compositionally biased region" description="Low complexity" evidence="12">
    <location>
        <begin position="278"/>
        <end position="288"/>
    </location>
</feature>
<accession>A0AAV6V115</accession>
<dbReference type="FunFam" id="3.30.50.10:FF:000001">
    <property type="entry name" value="GATA transcription factor (GATAd)"/>
    <property type="match status" value="1"/>
</dbReference>
<evidence type="ECO:0000256" key="6">
    <source>
        <dbReference type="ARBA" id="ARBA00023015"/>
    </source>
</evidence>
<feature type="region of interest" description="Disordered" evidence="12">
    <location>
        <begin position="36"/>
        <end position="57"/>
    </location>
</feature>
<dbReference type="AlphaFoldDB" id="A0AAV6V115"/>
<evidence type="ECO:0000256" key="8">
    <source>
        <dbReference type="ARBA" id="ARBA00023159"/>
    </source>
</evidence>
<gene>
    <name evidence="14" type="ORF">JTE90_009257</name>
</gene>
<dbReference type="GO" id="GO:0045944">
    <property type="term" value="P:positive regulation of transcription by RNA polymerase II"/>
    <property type="evidence" value="ECO:0007669"/>
    <property type="project" value="TreeGrafter"/>
</dbReference>
<comment type="caution">
    <text evidence="14">The sequence shown here is derived from an EMBL/GenBank/DDBJ whole genome shotgun (WGS) entry which is preliminary data.</text>
</comment>
<dbReference type="SUPFAM" id="SSF57716">
    <property type="entry name" value="Glucocorticoid receptor-like (DNA-binding domain)"/>
    <property type="match status" value="2"/>
</dbReference>
<feature type="compositionally biased region" description="Gly residues" evidence="12">
    <location>
        <begin position="289"/>
        <end position="298"/>
    </location>
</feature>
<evidence type="ECO:0000256" key="9">
    <source>
        <dbReference type="ARBA" id="ARBA00023163"/>
    </source>
</evidence>
<evidence type="ECO:0000256" key="12">
    <source>
        <dbReference type="SAM" id="MobiDB-lite"/>
    </source>
</evidence>
<dbReference type="FunFam" id="3.30.50.10:FF:000002">
    <property type="entry name" value="Gata transcription factor gatad"/>
    <property type="match status" value="1"/>
</dbReference>
<comment type="subcellular location">
    <subcellularLocation>
        <location evidence="1">Nucleus</location>
    </subcellularLocation>
</comment>
<dbReference type="Gene3D" id="3.30.50.10">
    <property type="entry name" value="Erythroid Transcription Factor GATA-1, subunit A"/>
    <property type="match status" value="2"/>
</dbReference>
<dbReference type="InterPro" id="IPR039355">
    <property type="entry name" value="Transcription_factor_GATA"/>
</dbReference>
<feature type="domain" description="GATA-type" evidence="13">
    <location>
        <begin position="413"/>
        <end position="466"/>
    </location>
</feature>
<evidence type="ECO:0000256" key="4">
    <source>
        <dbReference type="ARBA" id="ARBA00022771"/>
    </source>
</evidence>
<dbReference type="SMART" id="SM00401">
    <property type="entry name" value="ZnF_GATA"/>
    <property type="match status" value="2"/>
</dbReference>
<dbReference type="GO" id="GO:0000122">
    <property type="term" value="P:negative regulation of transcription by RNA polymerase II"/>
    <property type="evidence" value="ECO:0007669"/>
    <property type="project" value="TreeGrafter"/>
</dbReference>
<dbReference type="Proteomes" id="UP000827092">
    <property type="component" value="Unassembled WGS sequence"/>
</dbReference>
<dbReference type="GO" id="GO:0000978">
    <property type="term" value="F:RNA polymerase II cis-regulatory region sequence-specific DNA binding"/>
    <property type="evidence" value="ECO:0007669"/>
    <property type="project" value="TreeGrafter"/>
</dbReference>
<dbReference type="CDD" id="cd00202">
    <property type="entry name" value="ZnF_GATA"/>
    <property type="match status" value="2"/>
</dbReference>
<evidence type="ECO:0000256" key="3">
    <source>
        <dbReference type="ARBA" id="ARBA00022737"/>
    </source>
</evidence>
<evidence type="ECO:0000256" key="10">
    <source>
        <dbReference type="ARBA" id="ARBA00023242"/>
    </source>
</evidence>
<dbReference type="GO" id="GO:0000981">
    <property type="term" value="F:DNA-binding transcription factor activity, RNA polymerase II-specific"/>
    <property type="evidence" value="ECO:0007669"/>
    <property type="project" value="TreeGrafter"/>
</dbReference>
<keyword evidence="8" id="KW-0010">Activator</keyword>
<reference evidence="14 15" key="1">
    <citation type="journal article" date="2022" name="Nat. Ecol. Evol.">
        <title>A masculinizing supergene underlies an exaggerated male reproductive morph in a spider.</title>
        <authorList>
            <person name="Hendrickx F."/>
            <person name="De Corte Z."/>
            <person name="Sonet G."/>
            <person name="Van Belleghem S.M."/>
            <person name="Kostlbacher S."/>
            <person name="Vangestel C."/>
        </authorList>
    </citation>
    <scope>NUCLEOTIDE SEQUENCE [LARGE SCALE GENOMIC DNA]</scope>
    <source>
        <strain evidence="14">W744_W776</strain>
    </source>
</reference>
<feature type="compositionally biased region" description="Gly residues" evidence="12">
    <location>
        <begin position="210"/>
        <end position="221"/>
    </location>
</feature>
<dbReference type="PANTHER" id="PTHR10071">
    <property type="entry name" value="TRANSCRIPTION FACTOR GATA FAMILY MEMBER"/>
    <property type="match status" value="1"/>
</dbReference>
<dbReference type="PROSITE" id="PS00344">
    <property type="entry name" value="GATA_ZN_FINGER_1"/>
    <property type="match status" value="2"/>
</dbReference>
<feature type="domain" description="GATA-type" evidence="13">
    <location>
        <begin position="359"/>
        <end position="413"/>
    </location>
</feature>
<keyword evidence="5" id="KW-0862">Zinc</keyword>
<feature type="region of interest" description="Disordered" evidence="12">
    <location>
        <begin position="278"/>
        <end position="310"/>
    </location>
</feature>
<keyword evidence="7" id="KW-0238">DNA-binding</keyword>
<evidence type="ECO:0000256" key="7">
    <source>
        <dbReference type="ARBA" id="ARBA00023125"/>
    </source>
</evidence>
<feature type="region of interest" description="Disordered" evidence="12">
    <location>
        <begin position="138"/>
        <end position="251"/>
    </location>
</feature>
<evidence type="ECO:0000313" key="15">
    <source>
        <dbReference type="Proteomes" id="UP000827092"/>
    </source>
</evidence>
<keyword evidence="15" id="KW-1185">Reference proteome</keyword>
<sequence length="565" mass="59672">MNVFILSKEYVHYDLSVSVIPPRVKLTLEVGAMDEQGGHRWPYEPPRGGDGGGGSNPLLAPDDVDVFFHSLDANGNPVNPATYYASPAAARAVHSYRPTHTRMPSSQMCRPHFHTPLHPWISEGGKPMVPHPAHGSAWCSPFSSASKPQPPPPHHSSPHLFSFPPTPPKDATPDTVTNGGGGHASSSIGGGDYPGLNSASSDDVKSHNLGMGGVSCGGGGASSKAPPPSREGSSASFYHQPSHHHHHMSAYSSPYQPDYSGATGGYYPFLGGGASSAVKTSTSSSSSMQGGGGGGSSGGKPRSKGRSSAGKDSLVGYWWWKLLTGAVDDKNLWSGYSRTLTNNGIVLWSSDTDTHYSNPCEGRECVNCGATSTPLWRRDGTGHYLCNACGLYHKMNGQNRPLIKPKRRLSAARRAGTSCANCKTTTTTLWRRNQNGEPVCNACGLYYKLHNVNRPLTMKKEGIQTRNRKLSSKSKKKKGGCLAIPECLKPLDKTPFSGFGGPGQLGPMSSMTHYMHQGNMGPMGFSSPMHMNTAPGLSGLGLPTSSGPLQLGSLASTNSMVGAMA</sequence>
<dbReference type="PANTHER" id="PTHR10071:SF281">
    <property type="entry name" value="BOX A-BINDING FACTOR-RELATED"/>
    <property type="match status" value="1"/>
</dbReference>
<evidence type="ECO:0000256" key="5">
    <source>
        <dbReference type="ARBA" id="ARBA00022833"/>
    </source>
</evidence>
<dbReference type="Pfam" id="PF00320">
    <property type="entry name" value="GATA"/>
    <property type="match status" value="2"/>
</dbReference>
<dbReference type="EMBL" id="JAFNEN010000184">
    <property type="protein sequence ID" value="KAG8190420.1"/>
    <property type="molecule type" value="Genomic_DNA"/>
</dbReference>
<feature type="compositionally biased region" description="Gly residues" evidence="12">
    <location>
        <begin position="178"/>
        <end position="193"/>
    </location>
</feature>
<evidence type="ECO:0000256" key="1">
    <source>
        <dbReference type="ARBA" id="ARBA00004123"/>
    </source>
</evidence>
<keyword evidence="10" id="KW-0539">Nucleus</keyword>
<evidence type="ECO:0000256" key="11">
    <source>
        <dbReference type="PROSITE-ProRule" id="PRU00094"/>
    </source>
</evidence>
<evidence type="ECO:0000259" key="13">
    <source>
        <dbReference type="PROSITE" id="PS50114"/>
    </source>
</evidence>
<dbReference type="InterPro" id="IPR000679">
    <property type="entry name" value="Znf_GATA"/>
</dbReference>
<dbReference type="InterPro" id="IPR013088">
    <property type="entry name" value="Znf_NHR/GATA"/>
</dbReference>
<name>A0AAV6V115_9ARAC</name>
<keyword evidence="4 11" id="KW-0863">Zinc-finger</keyword>
<keyword evidence="3" id="KW-0677">Repeat</keyword>
<dbReference type="PROSITE" id="PS50114">
    <property type="entry name" value="GATA_ZN_FINGER_2"/>
    <property type="match status" value="2"/>
</dbReference>
<keyword evidence="2" id="KW-0479">Metal-binding</keyword>
<evidence type="ECO:0000313" key="14">
    <source>
        <dbReference type="EMBL" id="KAG8190420.1"/>
    </source>
</evidence>
<keyword evidence="9" id="KW-0804">Transcription</keyword>
<protein>
    <recommendedName>
        <fullName evidence="13">GATA-type domain-containing protein</fullName>
    </recommendedName>
</protein>
<dbReference type="GO" id="GO:0005634">
    <property type="term" value="C:nucleus"/>
    <property type="evidence" value="ECO:0007669"/>
    <property type="project" value="UniProtKB-SubCell"/>
</dbReference>